<evidence type="ECO:0000256" key="4">
    <source>
        <dbReference type="ARBA" id="ARBA00022630"/>
    </source>
</evidence>
<comment type="caution">
    <text evidence="7">The sequence shown here is derived from an EMBL/GenBank/DDBJ whole genome shotgun (WGS) entry which is preliminary data.</text>
</comment>
<evidence type="ECO:0000259" key="6">
    <source>
        <dbReference type="Pfam" id="PF00732"/>
    </source>
</evidence>
<comment type="subunit">
    <text evidence="3">Monomer.</text>
</comment>
<dbReference type="PANTHER" id="PTHR11552:SF147">
    <property type="entry name" value="CHOLINE DEHYDROGENASE, MITOCHONDRIAL"/>
    <property type="match status" value="1"/>
</dbReference>
<sequence length="199" mass="22269">MPLTGMWPFTSVYPAFRIQDIKEEYDFIIEELRAVFSQTDSLGLSCAPAFFRFCIEWHAHADEAERHQPELGRPFELVVGSTLGGTSRINQILYTRGLKREYGMWGKAGCPGWGWTDVGKGFAKLERALDDDVDPSVHGTNGEWCNRGPGNDLHFPGFKAMDARTDISLPYIKDLNSPTHPSIGCGLQSISLYTRPEPT</sequence>
<organism evidence="7 8">
    <name type="scientific">Pholiota conissans</name>
    <dbReference type="NCBI Taxonomy" id="109636"/>
    <lineage>
        <taxon>Eukaryota</taxon>
        <taxon>Fungi</taxon>
        <taxon>Dikarya</taxon>
        <taxon>Basidiomycota</taxon>
        <taxon>Agaricomycotina</taxon>
        <taxon>Agaricomycetes</taxon>
        <taxon>Agaricomycetidae</taxon>
        <taxon>Agaricales</taxon>
        <taxon>Agaricineae</taxon>
        <taxon>Strophariaceae</taxon>
        <taxon>Pholiota</taxon>
    </lineage>
</organism>
<proteinExistence type="inferred from homology"/>
<comment type="similarity">
    <text evidence="2">Belongs to the GMC oxidoreductase family.</text>
</comment>
<dbReference type="Pfam" id="PF00732">
    <property type="entry name" value="GMC_oxred_N"/>
    <property type="match status" value="1"/>
</dbReference>
<dbReference type="Gene3D" id="3.30.410.40">
    <property type="match status" value="1"/>
</dbReference>
<dbReference type="GO" id="GO:0050660">
    <property type="term" value="F:flavin adenine dinucleotide binding"/>
    <property type="evidence" value="ECO:0007669"/>
    <property type="project" value="InterPro"/>
</dbReference>
<dbReference type="Proteomes" id="UP000807469">
    <property type="component" value="Unassembled WGS sequence"/>
</dbReference>
<evidence type="ECO:0000256" key="5">
    <source>
        <dbReference type="ARBA" id="ARBA00022827"/>
    </source>
</evidence>
<gene>
    <name evidence="7" type="ORF">BDN70DRAFT_927604</name>
</gene>
<dbReference type="InterPro" id="IPR036188">
    <property type="entry name" value="FAD/NAD-bd_sf"/>
</dbReference>
<evidence type="ECO:0000313" key="7">
    <source>
        <dbReference type="EMBL" id="KAF9485354.1"/>
    </source>
</evidence>
<keyword evidence="4" id="KW-0285">Flavoprotein</keyword>
<dbReference type="InterPro" id="IPR000172">
    <property type="entry name" value="GMC_OxRdtase_N"/>
</dbReference>
<dbReference type="AlphaFoldDB" id="A0A9P5ZF81"/>
<dbReference type="PANTHER" id="PTHR11552">
    <property type="entry name" value="GLUCOSE-METHANOL-CHOLINE GMC OXIDOREDUCTASE"/>
    <property type="match status" value="1"/>
</dbReference>
<dbReference type="InterPro" id="IPR012132">
    <property type="entry name" value="GMC_OxRdtase"/>
</dbReference>
<evidence type="ECO:0000256" key="1">
    <source>
        <dbReference type="ARBA" id="ARBA00001974"/>
    </source>
</evidence>
<name>A0A9P5ZF81_9AGAR</name>
<reference evidence="7" key="1">
    <citation type="submission" date="2020-11" db="EMBL/GenBank/DDBJ databases">
        <authorList>
            <consortium name="DOE Joint Genome Institute"/>
            <person name="Ahrendt S."/>
            <person name="Riley R."/>
            <person name="Andreopoulos W."/>
            <person name="Labutti K."/>
            <person name="Pangilinan J."/>
            <person name="Ruiz-Duenas F.J."/>
            <person name="Barrasa J.M."/>
            <person name="Sanchez-Garcia M."/>
            <person name="Camarero S."/>
            <person name="Miyauchi S."/>
            <person name="Serrano A."/>
            <person name="Linde D."/>
            <person name="Babiker R."/>
            <person name="Drula E."/>
            <person name="Ayuso-Fernandez I."/>
            <person name="Pacheco R."/>
            <person name="Padilla G."/>
            <person name="Ferreira P."/>
            <person name="Barriuso J."/>
            <person name="Kellner H."/>
            <person name="Castanera R."/>
            <person name="Alfaro M."/>
            <person name="Ramirez L."/>
            <person name="Pisabarro A.G."/>
            <person name="Kuo A."/>
            <person name="Tritt A."/>
            <person name="Lipzen A."/>
            <person name="He G."/>
            <person name="Yan M."/>
            <person name="Ng V."/>
            <person name="Cullen D."/>
            <person name="Martin F."/>
            <person name="Rosso M.-N."/>
            <person name="Henrissat B."/>
            <person name="Hibbett D."/>
            <person name="Martinez A.T."/>
            <person name="Grigoriev I.V."/>
        </authorList>
    </citation>
    <scope>NUCLEOTIDE SEQUENCE</scope>
    <source>
        <strain evidence="7">CIRM-BRFM 674</strain>
    </source>
</reference>
<evidence type="ECO:0000313" key="8">
    <source>
        <dbReference type="Proteomes" id="UP000807469"/>
    </source>
</evidence>
<dbReference type="EMBL" id="MU155136">
    <property type="protein sequence ID" value="KAF9485354.1"/>
    <property type="molecule type" value="Genomic_DNA"/>
</dbReference>
<dbReference type="Gene3D" id="3.50.50.60">
    <property type="entry name" value="FAD/NAD(P)-binding domain"/>
    <property type="match status" value="1"/>
</dbReference>
<evidence type="ECO:0000256" key="2">
    <source>
        <dbReference type="ARBA" id="ARBA00010790"/>
    </source>
</evidence>
<feature type="domain" description="Glucose-methanol-choline oxidoreductase N-terminal" evidence="6">
    <location>
        <begin position="73"/>
        <end position="130"/>
    </location>
</feature>
<keyword evidence="5" id="KW-0274">FAD</keyword>
<accession>A0A9P5ZF81</accession>
<evidence type="ECO:0000256" key="3">
    <source>
        <dbReference type="ARBA" id="ARBA00011245"/>
    </source>
</evidence>
<dbReference type="GO" id="GO:0016614">
    <property type="term" value="F:oxidoreductase activity, acting on CH-OH group of donors"/>
    <property type="evidence" value="ECO:0007669"/>
    <property type="project" value="InterPro"/>
</dbReference>
<dbReference type="OrthoDB" id="269227at2759"/>
<protein>
    <recommendedName>
        <fullName evidence="6">Glucose-methanol-choline oxidoreductase N-terminal domain-containing protein</fullName>
    </recommendedName>
</protein>
<comment type="cofactor">
    <cofactor evidence="1">
        <name>FAD</name>
        <dbReference type="ChEBI" id="CHEBI:57692"/>
    </cofactor>
</comment>
<dbReference type="SUPFAM" id="SSF51905">
    <property type="entry name" value="FAD/NAD(P)-binding domain"/>
    <property type="match status" value="1"/>
</dbReference>
<keyword evidence="8" id="KW-1185">Reference proteome</keyword>